<evidence type="ECO:0000313" key="3">
    <source>
        <dbReference type="Proteomes" id="UP000215616"/>
    </source>
</evidence>
<gene>
    <name evidence="2" type="ORF">B7Z12_07455</name>
</gene>
<keyword evidence="1" id="KW-0732">Signal</keyword>
<feature type="signal peptide" evidence="1">
    <location>
        <begin position="1"/>
        <end position="21"/>
    </location>
</feature>
<dbReference type="Proteomes" id="UP000215616">
    <property type="component" value="Unassembled WGS sequence"/>
</dbReference>
<reference evidence="2 3" key="1">
    <citation type="submission" date="2017-03" db="EMBL/GenBank/DDBJ databases">
        <title>Lifting the veil on microbial sulfur biogeochemistry in mining wastewaters.</title>
        <authorList>
            <person name="Kantor R.S."/>
            <person name="Colenbrander Nelson T."/>
            <person name="Marshall S."/>
            <person name="Bennett D."/>
            <person name="Apte S."/>
            <person name="Camacho D."/>
            <person name="Thomas B.C."/>
            <person name="Warren L.A."/>
            <person name="Banfield J.F."/>
        </authorList>
    </citation>
    <scope>NUCLEOTIDE SEQUENCE [LARGE SCALE GENOMIC DNA]</scope>
    <source>
        <strain evidence="2">32-67-7</strain>
    </source>
</reference>
<dbReference type="Pfam" id="PF11231">
    <property type="entry name" value="DUF3034"/>
    <property type="match status" value="1"/>
</dbReference>
<comment type="caution">
    <text evidence="2">The sequence shown here is derived from an EMBL/GenBank/DDBJ whole genome shotgun (WGS) entry which is preliminary data.</text>
</comment>
<dbReference type="EMBL" id="NCDQ01000093">
    <property type="protein sequence ID" value="OYX04186.1"/>
    <property type="molecule type" value="Genomic_DNA"/>
</dbReference>
<evidence type="ECO:0008006" key="4">
    <source>
        <dbReference type="Google" id="ProtNLM"/>
    </source>
</evidence>
<protein>
    <recommendedName>
        <fullName evidence="4">DUF3034 domain-containing protein</fullName>
    </recommendedName>
</protein>
<sequence>MKPVSAATFLLATALAGAAAAGEIETGGKLLLTHGVSALEGGAGGGLATWAVIAGGATNRGVGGEVHYTHVGVDDYKLRAFGAAVGYRDRVELSATQQVFDTGATGAKLGLGRGFKFKQTVIGAKVRVMGDEVYDQDRWLPQIAVGAQYKDNNQDDLVRALGAKNDSGVDYYVAATKILLDKSLVLSGAVRLTKANQTGLLGFGGTDGYKPQFEGSAGYMLSKRLVVGAEYRTKPSNLAFAKEDDWVDLFAAYAINKNLSVTAAYVDLGDIATFKNQRGVYLSLQAGF</sequence>
<dbReference type="InterPro" id="IPR021393">
    <property type="entry name" value="DUF3034"/>
</dbReference>
<accession>A0A258D9A1</accession>
<evidence type="ECO:0000256" key="1">
    <source>
        <dbReference type="SAM" id="SignalP"/>
    </source>
</evidence>
<feature type="chain" id="PRO_5012198037" description="DUF3034 domain-containing protein" evidence="1">
    <location>
        <begin position="22"/>
        <end position="288"/>
    </location>
</feature>
<dbReference type="AlphaFoldDB" id="A0A258D9A1"/>
<evidence type="ECO:0000313" key="2">
    <source>
        <dbReference type="EMBL" id="OYX04186.1"/>
    </source>
</evidence>
<organism evidence="2 3">
    <name type="scientific">Caulobacter vibrioides</name>
    <name type="common">Caulobacter crescentus</name>
    <dbReference type="NCBI Taxonomy" id="155892"/>
    <lineage>
        <taxon>Bacteria</taxon>
        <taxon>Pseudomonadati</taxon>
        <taxon>Pseudomonadota</taxon>
        <taxon>Alphaproteobacteria</taxon>
        <taxon>Caulobacterales</taxon>
        <taxon>Caulobacteraceae</taxon>
        <taxon>Caulobacter</taxon>
    </lineage>
</organism>
<proteinExistence type="predicted"/>
<name>A0A258D9A1_CAUVI</name>